<evidence type="ECO:0000313" key="6">
    <source>
        <dbReference type="EMBL" id="VEN55721.1"/>
    </source>
</evidence>
<feature type="repeat" description="ANK" evidence="4">
    <location>
        <begin position="23"/>
        <end position="45"/>
    </location>
</feature>
<reference evidence="6 7" key="1">
    <citation type="submission" date="2019-01" db="EMBL/GenBank/DDBJ databases">
        <authorList>
            <person name="Sayadi A."/>
        </authorList>
    </citation>
    <scope>NUCLEOTIDE SEQUENCE [LARGE SCALE GENOMIC DNA]</scope>
</reference>
<evidence type="ECO:0000256" key="1">
    <source>
        <dbReference type="ARBA" id="ARBA00022737"/>
    </source>
</evidence>
<dbReference type="PANTHER" id="PTHR14491">
    <property type="entry name" value="SOSONDOWAH, ISOFORM G"/>
    <property type="match status" value="1"/>
</dbReference>
<name>A0A653D836_CALMS</name>
<dbReference type="SMART" id="SM00248">
    <property type="entry name" value="ANK"/>
    <property type="match status" value="1"/>
</dbReference>
<keyword evidence="1" id="KW-0677">Repeat</keyword>
<dbReference type="EMBL" id="CAACVG010010409">
    <property type="protein sequence ID" value="VEN55721.1"/>
    <property type="molecule type" value="Genomic_DNA"/>
</dbReference>
<comment type="similarity">
    <text evidence="3">Belongs to the SOWAH family.</text>
</comment>
<evidence type="ECO:0000256" key="2">
    <source>
        <dbReference type="ARBA" id="ARBA00023043"/>
    </source>
</evidence>
<evidence type="ECO:0000256" key="5">
    <source>
        <dbReference type="SAM" id="MobiDB-lite"/>
    </source>
</evidence>
<dbReference type="PROSITE" id="PS50297">
    <property type="entry name" value="ANK_REP_REGION"/>
    <property type="match status" value="1"/>
</dbReference>
<dbReference type="PANTHER" id="PTHR14491:SF7">
    <property type="entry name" value="SOSONDOWAH, ISOFORM G"/>
    <property type="match status" value="1"/>
</dbReference>
<dbReference type="SUPFAM" id="SSF48403">
    <property type="entry name" value="Ankyrin repeat"/>
    <property type="match status" value="1"/>
</dbReference>
<dbReference type="InterPro" id="IPR036770">
    <property type="entry name" value="Ankyrin_rpt-contain_sf"/>
</dbReference>
<sequence length="120" mass="13656">MCFFFLDGFTLIWHELMTFQQNGGYTPLHISAQFGHKEVFKLLIEVYKADPNVRDYSGRTADYYLMAKQQKGTTGHHVTLRSEYPSKSRSLRHGKAKSKSFRSKHISAPLAAVSNPSNTT</sequence>
<evidence type="ECO:0000313" key="7">
    <source>
        <dbReference type="Proteomes" id="UP000410492"/>
    </source>
</evidence>
<protein>
    <submittedName>
        <fullName evidence="6">Uncharacterized protein</fullName>
    </submittedName>
</protein>
<evidence type="ECO:0000256" key="3">
    <source>
        <dbReference type="ARBA" id="ARBA00038122"/>
    </source>
</evidence>
<evidence type="ECO:0000256" key="4">
    <source>
        <dbReference type="PROSITE-ProRule" id="PRU00023"/>
    </source>
</evidence>
<dbReference type="InterPro" id="IPR002110">
    <property type="entry name" value="Ankyrin_rpt"/>
</dbReference>
<feature type="compositionally biased region" description="Basic residues" evidence="5">
    <location>
        <begin position="89"/>
        <end position="105"/>
    </location>
</feature>
<proteinExistence type="inferred from homology"/>
<dbReference type="AlphaFoldDB" id="A0A653D836"/>
<gene>
    <name evidence="6" type="ORF">CALMAC_LOCUS14825</name>
</gene>
<organism evidence="6 7">
    <name type="scientific">Callosobruchus maculatus</name>
    <name type="common">Southern cowpea weevil</name>
    <name type="synonym">Pulse bruchid</name>
    <dbReference type="NCBI Taxonomy" id="64391"/>
    <lineage>
        <taxon>Eukaryota</taxon>
        <taxon>Metazoa</taxon>
        <taxon>Ecdysozoa</taxon>
        <taxon>Arthropoda</taxon>
        <taxon>Hexapoda</taxon>
        <taxon>Insecta</taxon>
        <taxon>Pterygota</taxon>
        <taxon>Neoptera</taxon>
        <taxon>Endopterygota</taxon>
        <taxon>Coleoptera</taxon>
        <taxon>Polyphaga</taxon>
        <taxon>Cucujiformia</taxon>
        <taxon>Chrysomeloidea</taxon>
        <taxon>Chrysomelidae</taxon>
        <taxon>Bruchinae</taxon>
        <taxon>Bruchini</taxon>
        <taxon>Callosobruchus</taxon>
    </lineage>
</organism>
<keyword evidence="2 4" id="KW-0040">ANK repeat</keyword>
<dbReference type="Proteomes" id="UP000410492">
    <property type="component" value="Unassembled WGS sequence"/>
</dbReference>
<dbReference type="Pfam" id="PF00023">
    <property type="entry name" value="Ank"/>
    <property type="match status" value="1"/>
</dbReference>
<dbReference type="PROSITE" id="PS50088">
    <property type="entry name" value="ANK_REPEAT"/>
    <property type="match status" value="1"/>
</dbReference>
<accession>A0A653D836</accession>
<dbReference type="Gene3D" id="1.25.40.20">
    <property type="entry name" value="Ankyrin repeat-containing domain"/>
    <property type="match status" value="1"/>
</dbReference>
<keyword evidence="7" id="KW-1185">Reference proteome</keyword>
<feature type="region of interest" description="Disordered" evidence="5">
    <location>
        <begin position="73"/>
        <end position="120"/>
    </location>
</feature>